<evidence type="ECO:0000256" key="2">
    <source>
        <dbReference type="SAM" id="SignalP"/>
    </source>
</evidence>
<gene>
    <name evidence="4" type="ORF">ADIMK_0717</name>
</gene>
<accession>A0A081G2L0</accession>
<name>A0A081G2L0_9GAMM</name>
<dbReference type="InterPro" id="IPR015943">
    <property type="entry name" value="WD40/YVTN_repeat-like_dom_sf"/>
</dbReference>
<dbReference type="RefSeq" id="WP_197027463.1">
    <property type="nucleotide sequence ID" value="NZ_JMQN01000013.1"/>
</dbReference>
<keyword evidence="2" id="KW-0732">Signal</keyword>
<dbReference type="Proteomes" id="UP000028252">
    <property type="component" value="Unassembled WGS sequence"/>
</dbReference>
<dbReference type="InterPro" id="IPR055188">
    <property type="entry name" value="Choice_anch_I"/>
</dbReference>
<dbReference type="PATRIC" id="fig|1232683.4.peg.709"/>
<organism evidence="4 5">
    <name type="scientific">Marinobacterium lacunae</name>
    <dbReference type="NCBI Taxonomy" id="1232683"/>
    <lineage>
        <taxon>Bacteria</taxon>
        <taxon>Pseudomonadati</taxon>
        <taxon>Pseudomonadota</taxon>
        <taxon>Gammaproteobacteria</taxon>
        <taxon>Oceanospirillales</taxon>
        <taxon>Oceanospirillaceae</taxon>
        <taxon>Marinobacterium</taxon>
    </lineage>
</organism>
<dbReference type="Pfam" id="PF22494">
    <property type="entry name" value="choice_anch_I"/>
    <property type="match status" value="1"/>
</dbReference>
<dbReference type="EMBL" id="JMQN01000013">
    <property type="protein sequence ID" value="KEA65015.1"/>
    <property type="molecule type" value="Genomic_DNA"/>
</dbReference>
<feature type="chain" id="PRO_5001757635" evidence="2">
    <location>
        <begin position="25"/>
        <end position="532"/>
    </location>
</feature>
<dbReference type="eggNOG" id="COG3391">
    <property type="taxonomic scope" value="Bacteria"/>
</dbReference>
<keyword evidence="5" id="KW-1185">Reference proteome</keyword>
<sequence>MKPTLLASALSLSLGLAFIGNAQAAFSVTQTGHFTETCSDTEEGGCTEISDYSKTAQRLYVTNATDNKLRILSLDEAGILSPMSEESGVPSEVDLAPYGGGPNSVAVYGQWVAVALEADDKQDNGHVVVFDLDGNHQRSIEVGALPDMLTFTPDGRYLLVANEGEPNDDYTRDPEGSISVIDTHNNWRVRTAGFHFNNDANKGVENGTDPSQQGRGKGKAKGADQLTGEVRVFGPGASVAQDMEPEYIAVSPDSTTAWVSLQENNALAILDIEKAEVTDVVGLGYKDHMRPGNTLDASNEDDGINMQNWPVLGMYQPDAIASLEVNGELYILSANEGDSRDYDGYSEEERVKDLTLDETAFAGFDIAELQKKKNLGRLKVTTSQGDDDGDGDFDTLYAYGARSFSVWNSKAEQVWDSGNQFETMLADYAGQGFDVWEDGRSDDKGPEPESVVVGMLNGKPYAFIGLERTSGIFVYDMANPKAPKAAGFMDIEEMGDVAPEGLKFIPNGDSGWLVVTSEVSSTVSVYSVSVSE</sequence>
<comment type="caution">
    <text evidence="4">The sequence shown here is derived from an EMBL/GenBank/DDBJ whole genome shotgun (WGS) entry which is preliminary data.</text>
</comment>
<dbReference type="NCBIfam" id="NF038117">
    <property type="entry name" value="choice_anch_I"/>
    <property type="match status" value="1"/>
</dbReference>
<evidence type="ECO:0000256" key="1">
    <source>
        <dbReference type="SAM" id="MobiDB-lite"/>
    </source>
</evidence>
<feature type="domain" description="Choice-of-anchor I" evidence="3">
    <location>
        <begin position="44"/>
        <end position="527"/>
    </location>
</feature>
<dbReference type="InterPro" id="IPR052956">
    <property type="entry name" value="Mesenchyme-surface_protein"/>
</dbReference>
<dbReference type="PANTHER" id="PTHR46928">
    <property type="entry name" value="MESENCHYME-SPECIFIC CELL SURFACE GLYCOPROTEIN"/>
    <property type="match status" value="1"/>
</dbReference>
<dbReference type="AlphaFoldDB" id="A0A081G2L0"/>
<dbReference type="PANTHER" id="PTHR46928:SF1">
    <property type="entry name" value="MESENCHYME-SPECIFIC CELL SURFACE GLYCOPROTEIN"/>
    <property type="match status" value="1"/>
</dbReference>
<keyword evidence="4" id="KW-0378">Hydrolase</keyword>
<dbReference type="SUPFAM" id="SSF75011">
    <property type="entry name" value="3-carboxy-cis,cis-mucoante lactonizing enzyme"/>
    <property type="match status" value="1"/>
</dbReference>
<evidence type="ECO:0000313" key="4">
    <source>
        <dbReference type="EMBL" id="KEA65015.1"/>
    </source>
</evidence>
<dbReference type="EC" id="3.1.3.1" evidence="4"/>
<feature type="signal peptide" evidence="2">
    <location>
        <begin position="1"/>
        <end position="24"/>
    </location>
</feature>
<proteinExistence type="predicted"/>
<evidence type="ECO:0000313" key="5">
    <source>
        <dbReference type="Proteomes" id="UP000028252"/>
    </source>
</evidence>
<evidence type="ECO:0000259" key="3">
    <source>
        <dbReference type="Pfam" id="PF22494"/>
    </source>
</evidence>
<dbReference type="STRING" id="1232683.ADIMK_0717"/>
<dbReference type="GO" id="GO:0004035">
    <property type="term" value="F:alkaline phosphatase activity"/>
    <property type="evidence" value="ECO:0007669"/>
    <property type="project" value="UniProtKB-EC"/>
</dbReference>
<protein>
    <submittedName>
        <fullName evidence="4">Alkaline phosphatase</fullName>
        <ecNumber evidence="4">3.1.3.1</ecNumber>
    </submittedName>
</protein>
<feature type="region of interest" description="Disordered" evidence="1">
    <location>
        <begin position="198"/>
        <end position="224"/>
    </location>
</feature>
<reference evidence="4 5" key="1">
    <citation type="submission" date="2014-04" db="EMBL/GenBank/DDBJ databases">
        <title>Marinobacterium kochiensis sp. nov., isolated from sediment sample collected from Kochi backwaters in Kerala, India.</title>
        <authorList>
            <person name="Singh A."/>
            <person name="Pinnaka A.K."/>
        </authorList>
    </citation>
    <scope>NUCLEOTIDE SEQUENCE [LARGE SCALE GENOMIC DNA]</scope>
    <source>
        <strain evidence="4 5">AK27</strain>
    </source>
</reference>
<dbReference type="Gene3D" id="2.130.10.10">
    <property type="entry name" value="YVTN repeat-like/Quinoprotein amine dehydrogenase"/>
    <property type="match status" value="1"/>
</dbReference>